<keyword evidence="2" id="KW-0472">Membrane</keyword>
<geneLocation type="plasmid" evidence="3">
    <name>unnamed3</name>
</geneLocation>
<dbReference type="EMBL" id="KX517800">
    <property type="protein sequence ID" value="ARD69789.1"/>
    <property type="molecule type" value="Genomic_DNA"/>
</dbReference>
<dbReference type="RefSeq" id="WP_099140054.1">
    <property type="nucleotide sequence ID" value="NZ_CAWNQJ010000042.1"/>
</dbReference>
<keyword evidence="2" id="KW-0812">Transmembrane</keyword>
<keyword evidence="2" id="KW-1133">Transmembrane helix</keyword>
<name>A0A1V0M4P3_XENHO</name>
<gene>
    <name evidence="4" type="primary">ftsL</name>
    <name evidence="4" type="ORF">Xhom_04869</name>
</gene>
<dbReference type="GO" id="GO:0051301">
    <property type="term" value="P:cell division"/>
    <property type="evidence" value="ECO:0007669"/>
    <property type="project" value="UniProtKB-KW"/>
</dbReference>
<evidence type="ECO:0000313" key="4">
    <source>
        <dbReference type="EMBL" id="PHM51577.1"/>
    </source>
</evidence>
<evidence type="ECO:0000313" key="3">
    <source>
        <dbReference type="EMBL" id="ARD69789.1"/>
    </source>
</evidence>
<feature type="transmembrane region" description="Helical" evidence="2">
    <location>
        <begin position="15"/>
        <end position="34"/>
    </location>
</feature>
<feature type="coiled-coil region" evidence="1">
    <location>
        <begin position="87"/>
        <end position="114"/>
    </location>
</feature>
<dbReference type="AlphaFoldDB" id="A0A1V0M4P3"/>
<organism evidence="3">
    <name type="scientific">Xenorhabdus hominickii</name>
    <dbReference type="NCBI Taxonomy" id="351679"/>
    <lineage>
        <taxon>Bacteria</taxon>
        <taxon>Pseudomonadati</taxon>
        <taxon>Pseudomonadota</taxon>
        <taxon>Gammaproteobacteria</taxon>
        <taxon>Enterobacterales</taxon>
        <taxon>Morganellaceae</taxon>
        <taxon>Xenorhabdus</taxon>
    </lineage>
</organism>
<keyword evidence="3" id="KW-0614">Plasmid</keyword>
<sequence length="150" mass="16970">MLLGGMASFPIGKSFKFVAIGAVLGVICFGAIFVHNQYKNLTERVTALNTVNSALSGENTNLKTAVNVQRENIRLLHHDIAERDNRLIELAESQNKLEKEIKQQREESDNAIGQFKDLLAHAQCAHQRMPDDIIRLQHQRTDEFNRRYGG</sequence>
<evidence type="ECO:0000256" key="1">
    <source>
        <dbReference type="SAM" id="Coils"/>
    </source>
</evidence>
<dbReference type="Proteomes" id="UP000225433">
    <property type="component" value="Unassembled WGS sequence"/>
</dbReference>
<proteinExistence type="predicted"/>
<keyword evidence="1" id="KW-0175">Coiled coil</keyword>
<evidence type="ECO:0000313" key="5">
    <source>
        <dbReference type="Proteomes" id="UP000225433"/>
    </source>
</evidence>
<reference evidence="4 5" key="2">
    <citation type="journal article" date="2017" name="Nat. Microbiol.">
        <title>Natural product diversity associated with the nematode symbionts Photorhabdus and Xenorhabdus.</title>
        <authorList>
            <person name="Tobias N.J."/>
            <person name="Wolff H."/>
            <person name="Djahanschiri B."/>
            <person name="Grundmann F."/>
            <person name="Kronenwerth M."/>
            <person name="Shi Y.M."/>
            <person name="Simonyi S."/>
            <person name="Grun P."/>
            <person name="Shapiro-Ilan D."/>
            <person name="Pidot S.J."/>
            <person name="Stinear T.P."/>
            <person name="Ebersberger I."/>
            <person name="Bode H.B."/>
        </authorList>
    </citation>
    <scope>NUCLEOTIDE SEQUENCE [LARGE SCALE GENOMIC DNA]</scope>
    <source>
        <strain evidence="4 5">DSM 17903</strain>
    </source>
</reference>
<keyword evidence="4" id="KW-0131">Cell cycle</keyword>
<keyword evidence="4" id="KW-0132">Cell division</keyword>
<protein>
    <submittedName>
        <fullName evidence="4">Cell division protein FtsL</fullName>
    </submittedName>
</protein>
<reference evidence="3" key="1">
    <citation type="journal article" date="2017" name="J. Invertebr. Pathol.">
        <title>Identification and bacterial characteristics of Xenorhabdus hominickii ANU101 from an entomopathogenic nematode, Steinernema monticolum.</title>
        <authorList>
            <person name="Park Y."/>
            <person name="Kang S."/>
            <person name="Sadekuzzaman M."/>
            <person name="Kim H."/>
            <person name="Jung J.K."/>
            <person name="Kim Y."/>
        </authorList>
    </citation>
    <scope>NUCLEOTIDE SEQUENCE</scope>
    <source>
        <strain evidence="3">ANU101</strain>
        <plasmid evidence="3">unnamed3</plasmid>
    </source>
</reference>
<accession>A0A1V0M4P3</accession>
<evidence type="ECO:0000256" key="2">
    <source>
        <dbReference type="SAM" id="Phobius"/>
    </source>
</evidence>
<dbReference type="EMBL" id="NJAI01000016">
    <property type="protein sequence ID" value="PHM51577.1"/>
    <property type="molecule type" value="Genomic_DNA"/>
</dbReference>